<protein>
    <submittedName>
        <fullName evidence="2">Uncharacterized protein</fullName>
    </submittedName>
</protein>
<evidence type="ECO:0000313" key="3">
    <source>
        <dbReference type="Proteomes" id="UP001215598"/>
    </source>
</evidence>
<evidence type="ECO:0000256" key="1">
    <source>
        <dbReference type="SAM" id="MobiDB-lite"/>
    </source>
</evidence>
<dbReference type="AlphaFoldDB" id="A0AAD7ITV9"/>
<feature type="region of interest" description="Disordered" evidence="1">
    <location>
        <begin position="22"/>
        <end position="45"/>
    </location>
</feature>
<gene>
    <name evidence="2" type="ORF">B0H16DRAFT_1461500</name>
</gene>
<organism evidence="2 3">
    <name type="scientific">Mycena metata</name>
    <dbReference type="NCBI Taxonomy" id="1033252"/>
    <lineage>
        <taxon>Eukaryota</taxon>
        <taxon>Fungi</taxon>
        <taxon>Dikarya</taxon>
        <taxon>Basidiomycota</taxon>
        <taxon>Agaricomycotina</taxon>
        <taxon>Agaricomycetes</taxon>
        <taxon>Agaricomycetidae</taxon>
        <taxon>Agaricales</taxon>
        <taxon>Marasmiineae</taxon>
        <taxon>Mycenaceae</taxon>
        <taxon>Mycena</taxon>
    </lineage>
</organism>
<dbReference type="Proteomes" id="UP001215598">
    <property type="component" value="Unassembled WGS sequence"/>
</dbReference>
<reference evidence="2" key="1">
    <citation type="submission" date="2023-03" db="EMBL/GenBank/DDBJ databases">
        <title>Massive genome expansion in bonnet fungi (Mycena s.s.) driven by repeated elements and novel gene families across ecological guilds.</title>
        <authorList>
            <consortium name="Lawrence Berkeley National Laboratory"/>
            <person name="Harder C.B."/>
            <person name="Miyauchi S."/>
            <person name="Viragh M."/>
            <person name="Kuo A."/>
            <person name="Thoen E."/>
            <person name="Andreopoulos B."/>
            <person name="Lu D."/>
            <person name="Skrede I."/>
            <person name="Drula E."/>
            <person name="Henrissat B."/>
            <person name="Morin E."/>
            <person name="Kohler A."/>
            <person name="Barry K."/>
            <person name="LaButti K."/>
            <person name="Morin E."/>
            <person name="Salamov A."/>
            <person name="Lipzen A."/>
            <person name="Mereny Z."/>
            <person name="Hegedus B."/>
            <person name="Baldrian P."/>
            <person name="Stursova M."/>
            <person name="Weitz H."/>
            <person name="Taylor A."/>
            <person name="Grigoriev I.V."/>
            <person name="Nagy L.G."/>
            <person name="Martin F."/>
            <person name="Kauserud H."/>
        </authorList>
    </citation>
    <scope>NUCLEOTIDE SEQUENCE</scope>
    <source>
        <strain evidence="2">CBHHK182m</strain>
    </source>
</reference>
<sequence>MPGSLGSLDFWCPSIAFKRQTSSAGNLKQRDDADSTTYSSFRSPTPTKSVLVLNISSIRRAISLLSSKTPAGIEPACLQIVPQPNARNEYYSLSLPRKPSPPPSLEEFNNVARQREKNIPCTLSSKTPAGIEAGKFCRNPTQYAHGKYYSLSKLSDSLGFDASDVRIAWELGFLASFNCLQASGVKFWKFENKHCIQGPPRLSLSSGAYTNLHGPTLRPTYIQSA</sequence>
<proteinExistence type="predicted"/>
<accession>A0AAD7ITV9</accession>
<feature type="compositionally biased region" description="Polar residues" evidence="1">
    <location>
        <begin position="35"/>
        <end position="45"/>
    </location>
</feature>
<comment type="caution">
    <text evidence="2">The sequence shown here is derived from an EMBL/GenBank/DDBJ whole genome shotgun (WGS) entry which is preliminary data.</text>
</comment>
<dbReference type="EMBL" id="JARKIB010000072">
    <property type="protein sequence ID" value="KAJ7748570.1"/>
    <property type="molecule type" value="Genomic_DNA"/>
</dbReference>
<evidence type="ECO:0000313" key="2">
    <source>
        <dbReference type="EMBL" id="KAJ7748570.1"/>
    </source>
</evidence>
<name>A0AAD7ITV9_9AGAR</name>
<keyword evidence="3" id="KW-1185">Reference proteome</keyword>